<feature type="compositionally biased region" description="Basic residues" evidence="1">
    <location>
        <begin position="232"/>
        <end position="248"/>
    </location>
</feature>
<feature type="region of interest" description="Disordered" evidence="1">
    <location>
        <begin position="1"/>
        <end position="52"/>
    </location>
</feature>
<dbReference type="AlphaFoldDB" id="A0A8A1MCI5"/>
<evidence type="ECO:0000313" key="3">
    <source>
        <dbReference type="Proteomes" id="UP000663671"/>
    </source>
</evidence>
<dbReference type="OrthoDB" id="4199792at2759"/>
<proteinExistence type="predicted"/>
<evidence type="ECO:0008006" key="4">
    <source>
        <dbReference type="Google" id="ProtNLM"/>
    </source>
</evidence>
<feature type="compositionally biased region" description="Basic and acidic residues" evidence="1">
    <location>
        <begin position="1"/>
        <end position="17"/>
    </location>
</feature>
<name>A0A8A1MCI5_AJECA</name>
<feature type="compositionally biased region" description="Polar residues" evidence="1">
    <location>
        <begin position="297"/>
        <end position="307"/>
    </location>
</feature>
<feature type="region of interest" description="Disordered" evidence="1">
    <location>
        <begin position="219"/>
        <end position="309"/>
    </location>
</feature>
<protein>
    <recommendedName>
        <fullName evidence="4">Protein kinase domain-containing protein</fullName>
    </recommendedName>
</protein>
<accession>A0A8A1MCI5</accession>
<reference evidence="2" key="1">
    <citation type="submission" date="2021-01" db="EMBL/GenBank/DDBJ databases">
        <title>Chromosome-level genome assembly of a human fungal pathogen reveals clustering of transcriptionally co-regulated genes.</title>
        <authorList>
            <person name="Voorhies M."/>
            <person name="Cohen S."/>
            <person name="Shea T.P."/>
            <person name="Petrus S."/>
            <person name="Munoz J.F."/>
            <person name="Poplawski S."/>
            <person name="Goldman W.E."/>
            <person name="Michael T."/>
            <person name="Cuomo C.A."/>
            <person name="Sil A."/>
            <person name="Beyhan S."/>
        </authorList>
    </citation>
    <scope>NUCLEOTIDE SEQUENCE</scope>
    <source>
        <strain evidence="2">WU24</strain>
    </source>
</reference>
<evidence type="ECO:0000256" key="1">
    <source>
        <dbReference type="SAM" id="MobiDB-lite"/>
    </source>
</evidence>
<sequence length="455" mass="51636">MQPDDAPHPPADADRARRGAKRGTRGGRTGLRNKGPSSQVRPTRRRNRRADQFCVYTGSDERRTPIFAVEFKAPHKLTVTDLQTGLHEMDLERDVINQEGDTFEFYATHLVAAVATQIFSYMHDSGVAYGCIRTGEAFVFLHIPADPTVLEYFLCVPNKDVLEDDEHRLHRTAIGQMLAFTLQALAAEPPSQEWKETADKELATWEVEYLDVLRGIPETIRKEPPPSNYRPSHWKPVLKKHNTRSRARCKQDASTPHGSPNEDSSSDGDIPSPTPAPIVGSRSRRGNKDSSAGGRAHSTTNKSQAYSRTERPSYPYCTVACIRGLINKDILDEKCPNFEQHRGPKHPINALEFKRMLHQQLVQDREEGFEPLDIRGRTGYIIKATLLSHGYTVVIKATIEEKKHRLQEETNNYRRLRSLQGYQIPVCLGAFTPRVKYWYHGKARQGSGRPPIEWR</sequence>
<dbReference type="EMBL" id="CP069114">
    <property type="protein sequence ID" value="QSS63639.1"/>
    <property type="molecule type" value="Genomic_DNA"/>
</dbReference>
<dbReference type="Proteomes" id="UP000663671">
    <property type="component" value="Chromosome 1"/>
</dbReference>
<evidence type="ECO:0000313" key="2">
    <source>
        <dbReference type="EMBL" id="QSS63639.1"/>
    </source>
</evidence>
<dbReference type="VEuPathDB" id="FungiDB:I7I51_00698"/>
<organism evidence="2 3">
    <name type="scientific">Ajellomyces capsulatus</name>
    <name type="common">Darling's disease fungus</name>
    <name type="synonym">Histoplasma capsulatum</name>
    <dbReference type="NCBI Taxonomy" id="5037"/>
    <lineage>
        <taxon>Eukaryota</taxon>
        <taxon>Fungi</taxon>
        <taxon>Dikarya</taxon>
        <taxon>Ascomycota</taxon>
        <taxon>Pezizomycotina</taxon>
        <taxon>Eurotiomycetes</taxon>
        <taxon>Eurotiomycetidae</taxon>
        <taxon>Onygenales</taxon>
        <taxon>Ajellomycetaceae</taxon>
        <taxon>Histoplasma</taxon>
    </lineage>
</organism>
<gene>
    <name evidence="2" type="ORF">I7I51_00698</name>
</gene>
<feature type="compositionally biased region" description="Polar residues" evidence="1">
    <location>
        <begin position="252"/>
        <end position="263"/>
    </location>
</feature>